<evidence type="ECO:0000256" key="9">
    <source>
        <dbReference type="ARBA" id="ARBA00023170"/>
    </source>
</evidence>
<evidence type="ECO:0000256" key="7">
    <source>
        <dbReference type="ARBA" id="ARBA00023136"/>
    </source>
</evidence>
<keyword evidence="15" id="KW-1185">Reference proteome</keyword>
<keyword evidence="8" id="KW-0564">Palmitate</keyword>
<dbReference type="InterPro" id="IPR000276">
    <property type="entry name" value="GPCR_Rhodpsn"/>
</dbReference>
<dbReference type="AlphaFoldDB" id="A0AAW1VE80"/>
<evidence type="ECO:0000313" key="15">
    <source>
        <dbReference type="Proteomes" id="UP001431783"/>
    </source>
</evidence>
<evidence type="ECO:0000256" key="8">
    <source>
        <dbReference type="ARBA" id="ARBA00023139"/>
    </source>
</evidence>
<dbReference type="InterPro" id="IPR017452">
    <property type="entry name" value="GPCR_Rhodpsn_7TM"/>
</dbReference>
<name>A0AAW1VE80_9CUCU</name>
<evidence type="ECO:0000256" key="12">
    <source>
        <dbReference type="SAM" id="Phobius"/>
    </source>
</evidence>
<feature type="transmembrane region" description="Helical" evidence="12">
    <location>
        <begin position="139"/>
        <end position="160"/>
    </location>
</feature>
<evidence type="ECO:0000256" key="5">
    <source>
        <dbReference type="ARBA" id="ARBA00022989"/>
    </source>
</evidence>
<evidence type="ECO:0000313" key="14">
    <source>
        <dbReference type="EMBL" id="KAK9890776.1"/>
    </source>
</evidence>
<evidence type="ECO:0000256" key="6">
    <source>
        <dbReference type="ARBA" id="ARBA00023040"/>
    </source>
</evidence>
<comment type="similarity">
    <text evidence="2">Belongs to the G-protein coupled receptor 1 family.</text>
</comment>
<evidence type="ECO:0000256" key="2">
    <source>
        <dbReference type="ARBA" id="ARBA00010663"/>
    </source>
</evidence>
<reference evidence="14 15" key="1">
    <citation type="submission" date="2023-03" db="EMBL/GenBank/DDBJ databases">
        <title>Genome insight into feeding habits of ladybird beetles.</title>
        <authorList>
            <person name="Li H.-S."/>
            <person name="Huang Y.-H."/>
            <person name="Pang H."/>
        </authorList>
    </citation>
    <scope>NUCLEOTIDE SEQUENCE [LARGE SCALE GENOMIC DNA]</scope>
    <source>
        <strain evidence="14">SYSU_2023b</strain>
        <tissue evidence="14">Whole body</tissue>
    </source>
</reference>
<feature type="transmembrane region" description="Helical" evidence="12">
    <location>
        <begin position="23"/>
        <end position="51"/>
    </location>
</feature>
<keyword evidence="10" id="KW-0807">Transducer</keyword>
<dbReference type="SMART" id="SM01381">
    <property type="entry name" value="7TM_GPCR_Srsx"/>
    <property type="match status" value="1"/>
</dbReference>
<keyword evidence="9" id="KW-0675">Receptor</keyword>
<dbReference type="EMBL" id="JARQZJ010000126">
    <property type="protein sequence ID" value="KAK9890776.1"/>
    <property type="molecule type" value="Genomic_DNA"/>
</dbReference>
<feature type="transmembrane region" description="Helical" evidence="12">
    <location>
        <begin position="250"/>
        <end position="270"/>
    </location>
</feature>
<evidence type="ECO:0000259" key="13">
    <source>
        <dbReference type="PROSITE" id="PS50262"/>
    </source>
</evidence>
<dbReference type="PANTHER" id="PTHR24229:SF40">
    <property type="entry name" value="ALLATOSTATIN C RECEPTOR 1-RELATED"/>
    <property type="match status" value="1"/>
</dbReference>
<comment type="subcellular location">
    <subcellularLocation>
        <location evidence="1">Cell membrane</location>
        <topology evidence="1">Multi-pass membrane protein</topology>
    </subcellularLocation>
</comment>
<keyword evidence="3" id="KW-1003">Cell membrane</keyword>
<dbReference type="InterPro" id="IPR001418">
    <property type="entry name" value="Opioid_rcpt"/>
</dbReference>
<dbReference type="Pfam" id="PF00001">
    <property type="entry name" value="7tm_1"/>
    <property type="match status" value="1"/>
</dbReference>
<organism evidence="14 15">
    <name type="scientific">Henosepilachna vigintioctopunctata</name>
    <dbReference type="NCBI Taxonomy" id="420089"/>
    <lineage>
        <taxon>Eukaryota</taxon>
        <taxon>Metazoa</taxon>
        <taxon>Ecdysozoa</taxon>
        <taxon>Arthropoda</taxon>
        <taxon>Hexapoda</taxon>
        <taxon>Insecta</taxon>
        <taxon>Pterygota</taxon>
        <taxon>Neoptera</taxon>
        <taxon>Endopterygota</taxon>
        <taxon>Coleoptera</taxon>
        <taxon>Polyphaga</taxon>
        <taxon>Cucujiformia</taxon>
        <taxon>Coccinelloidea</taxon>
        <taxon>Coccinellidae</taxon>
        <taxon>Epilachninae</taxon>
        <taxon>Epilachnini</taxon>
        <taxon>Henosepilachna</taxon>
    </lineage>
</organism>
<protein>
    <recommendedName>
        <fullName evidence="13">G-protein coupled receptors family 1 profile domain-containing protein</fullName>
    </recommendedName>
</protein>
<dbReference type="PROSITE" id="PS50262">
    <property type="entry name" value="G_PROTEIN_RECEP_F1_2"/>
    <property type="match status" value="1"/>
</dbReference>
<sequence length="421" mass="46857">MESTEFFNISTAEPYIRSSPLTIIQWFQIVVFAGVCIIGLVGNTLVIYVVLRFSKMQTVTNMYIVNLAVADECFLVGIPFLLVTMVNRGWIFGEVACKAYMISTSINQFTSSLLLSIMSGDRYIAVCHPIAAPRWRTPLISGIASILAWTSSILLMLPIIQHATIYDHTNTASCVIKWDPDNGNYSSENSTGVDEDEQEGGAVFIIYTFFFSFAIPLCMTVIFYCLVIKKLKTVGPKNKSKEKKRSRKKVTNLVLAVVTVYIICWLPYWVMQLASLNFSLNGNDNLFVTLHLVFGCLSYANSAVNPILYAFISDNFKKSFMKACTCAARRDINATLHLENSVFPRKNKQGSTRFRPTRATSIVPNNEEENDMGLLVSKGDQSTSAITMTSRTNITTSVGDNRDTVKCRNGTTSLIVPPTTL</sequence>
<evidence type="ECO:0000256" key="1">
    <source>
        <dbReference type="ARBA" id="ARBA00004651"/>
    </source>
</evidence>
<accession>A0AAW1VE80</accession>
<dbReference type="SUPFAM" id="SSF81321">
    <property type="entry name" value="Family A G protein-coupled receptor-like"/>
    <property type="match status" value="1"/>
</dbReference>
<feature type="transmembrane region" description="Helical" evidence="12">
    <location>
        <begin position="63"/>
        <end position="87"/>
    </location>
</feature>
<keyword evidence="6" id="KW-0297">G-protein coupled receptor</keyword>
<evidence type="ECO:0000256" key="3">
    <source>
        <dbReference type="ARBA" id="ARBA00022475"/>
    </source>
</evidence>
<feature type="transmembrane region" description="Helical" evidence="12">
    <location>
        <begin position="290"/>
        <end position="312"/>
    </location>
</feature>
<dbReference type="Gene3D" id="1.20.1070.10">
    <property type="entry name" value="Rhodopsin 7-helix transmembrane proteins"/>
    <property type="match status" value="1"/>
</dbReference>
<dbReference type="GO" id="GO:0042277">
    <property type="term" value="F:peptide binding"/>
    <property type="evidence" value="ECO:0007669"/>
    <property type="project" value="TreeGrafter"/>
</dbReference>
<keyword evidence="11" id="KW-0449">Lipoprotein</keyword>
<gene>
    <name evidence="14" type="ORF">WA026_012121</name>
</gene>
<evidence type="ECO:0000256" key="10">
    <source>
        <dbReference type="ARBA" id="ARBA00023224"/>
    </source>
</evidence>
<feature type="transmembrane region" description="Helical" evidence="12">
    <location>
        <begin position="204"/>
        <end position="229"/>
    </location>
</feature>
<dbReference type="PANTHER" id="PTHR24229">
    <property type="entry name" value="NEUROPEPTIDES RECEPTOR"/>
    <property type="match status" value="1"/>
</dbReference>
<dbReference type="GO" id="GO:0043005">
    <property type="term" value="C:neuron projection"/>
    <property type="evidence" value="ECO:0007669"/>
    <property type="project" value="TreeGrafter"/>
</dbReference>
<dbReference type="FunFam" id="1.20.1070.10:FF:000231">
    <property type="entry name" value="Allatostatin C receptor 1"/>
    <property type="match status" value="1"/>
</dbReference>
<evidence type="ECO:0000256" key="4">
    <source>
        <dbReference type="ARBA" id="ARBA00022692"/>
    </source>
</evidence>
<keyword evidence="7 12" id="KW-0472">Membrane</keyword>
<dbReference type="PRINTS" id="PR00237">
    <property type="entry name" value="GPCRRHODOPSN"/>
</dbReference>
<dbReference type="Proteomes" id="UP001431783">
    <property type="component" value="Unassembled WGS sequence"/>
</dbReference>
<keyword evidence="5 12" id="KW-1133">Transmembrane helix</keyword>
<proteinExistence type="inferred from homology"/>
<dbReference type="GO" id="GO:0004985">
    <property type="term" value="F:G protein-coupled opioid receptor activity"/>
    <property type="evidence" value="ECO:0007669"/>
    <property type="project" value="InterPro"/>
</dbReference>
<feature type="transmembrane region" description="Helical" evidence="12">
    <location>
        <begin position="99"/>
        <end position="118"/>
    </location>
</feature>
<keyword evidence="4 12" id="KW-0812">Transmembrane</keyword>
<comment type="caution">
    <text evidence="14">The sequence shown here is derived from an EMBL/GenBank/DDBJ whole genome shotgun (WGS) entry which is preliminary data.</text>
</comment>
<dbReference type="GO" id="GO:0005886">
    <property type="term" value="C:plasma membrane"/>
    <property type="evidence" value="ECO:0007669"/>
    <property type="project" value="UniProtKB-SubCell"/>
</dbReference>
<dbReference type="PRINTS" id="PR00384">
    <property type="entry name" value="OPIOIDR"/>
</dbReference>
<evidence type="ECO:0000256" key="11">
    <source>
        <dbReference type="ARBA" id="ARBA00023288"/>
    </source>
</evidence>
<feature type="domain" description="G-protein coupled receptors family 1 profile" evidence="13">
    <location>
        <begin position="42"/>
        <end position="309"/>
    </location>
</feature>